<dbReference type="EMBL" id="LR877161">
    <property type="protein sequence ID" value="CAD2220564.1"/>
    <property type="molecule type" value="Genomic_DNA"/>
</dbReference>
<keyword evidence="3" id="KW-1185">Reference proteome</keyword>
<sequence length="464" mass="50613">MVLVLCDSRGIWVASLTPLLRHFPLNTPTSLVVSQQRLLQLDDGDMLSDLFCIPHTSSLLCVVSSDSLVRLVSLDSHSLEPFDSIVLPQPDACCLCARLLPSSEDDATSGGTLLLGSVDFERTCGYLSVVRVCQFVEEVTKVRTSGAVTDVAFGEKGRSIIACCGTNVCVYHLHSDRLLLVAEYNCGVLCTSVAVVRNVVSVGLEDTSHVFFSLSANDLLARIGDDYRSSTLQGEYFGNLARVGADGGVLLSSLGYPTPKPTTAEYPAVGLKGVVDVCLLHAFRLPSPCAKVTKLPTVSAFRSNQLSFRLCGQEARFNSPPDSMYMACRDGSLFAAREIPFAFSNPLSRLGKCISDFFPYSLVLCRCDEAEGGIARRFRGVPQDRVLPARQGGEYLRPQGVLDMRLFDELNVLRSLELSELLEDEVNPIKDKLAALGYAMEEITFQEYSNNLSVLDCIQMLNCV</sequence>
<dbReference type="AlphaFoldDB" id="A0A7G2CNN3"/>
<accession>A0A7G2CNN3</accession>
<dbReference type="SUPFAM" id="SSF50978">
    <property type="entry name" value="WD40 repeat-like"/>
    <property type="match status" value="1"/>
</dbReference>
<evidence type="ECO:0000313" key="2">
    <source>
        <dbReference type="EMBL" id="CAD2220564.1"/>
    </source>
</evidence>
<dbReference type="InterPro" id="IPR015943">
    <property type="entry name" value="WD40/YVTN_repeat-like_dom_sf"/>
</dbReference>
<proteinExistence type="predicted"/>
<dbReference type="VEuPathDB" id="TriTrypDB:ADEAN_000808600"/>
<dbReference type="GO" id="GO:0003676">
    <property type="term" value="F:nucleic acid binding"/>
    <property type="evidence" value="ECO:0007669"/>
    <property type="project" value="InterPro"/>
</dbReference>
<name>A0A7G2CNN3_9TRYP</name>
<protein>
    <submittedName>
        <fullName evidence="2">CPSF A subunit region containing protein, putative</fullName>
    </submittedName>
</protein>
<dbReference type="Gene3D" id="2.130.10.10">
    <property type="entry name" value="YVTN repeat-like/Quinoprotein amine dehydrogenase"/>
    <property type="match status" value="1"/>
</dbReference>
<dbReference type="Pfam" id="PF03178">
    <property type="entry name" value="CPSF_A"/>
    <property type="match status" value="1"/>
</dbReference>
<reference evidence="2 3" key="1">
    <citation type="submission" date="2020-08" db="EMBL/GenBank/DDBJ databases">
        <authorList>
            <person name="Newling K."/>
            <person name="Davey J."/>
            <person name="Forrester S."/>
        </authorList>
    </citation>
    <scope>NUCLEOTIDE SEQUENCE [LARGE SCALE GENOMIC DNA]</scope>
    <source>
        <strain evidence="3">Crithidia deanei Carvalho (ATCC PRA-265)</strain>
    </source>
</reference>
<feature type="domain" description="RSE1/DDB1/CPSF1 C-terminal" evidence="1">
    <location>
        <begin position="69"/>
        <end position="227"/>
    </location>
</feature>
<evidence type="ECO:0000259" key="1">
    <source>
        <dbReference type="Pfam" id="PF03178"/>
    </source>
</evidence>
<dbReference type="Proteomes" id="UP000515908">
    <property type="component" value="Chromosome 17"/>
</dbReference>
<evidence type="ECO:0000313" key="3">
    <source>
        <dbReference type="Proteomes" id="UP000515908"/>
    </source>
</evidence>
<organism evidence="2 3">
    <name type="scientific">Angomonas deanei</name>
    <dbReference type="NCBI Taxonomy" id="59799"/>
    <lineage>
        <taxon>Eukaryota</taxon>
        <taxon>Discoba</taxon>
        <taxon>Euglenozoa</taxon>
        <taxon>Kinetoplastea</taxon>
        <taxon>Metakinetoplastina</taxon>
        <taxon>Trypanosomatida</taxon>
        <taxon>Trypanosomatidae</taxon>
        <taxon>Strigomonadinae</taxon>
        <taxon>Angomonas</taxon>
    </lineage>
</organism>
<dbReference type="InterPro" id="IPR004871">
    <property type="entry name" value="RSE1/DDB1/CPSF1_C"/>
</dbReference>
<gene>
    <name evidence="2" type="ORF">ADEAN_000808600</name>
</gene>
<dbReference type="GO" id="GO:0005634">
    <property type="term" value="C:nucleus"/>
    <property type="evidence" value="ECO:0007669"/>
    <property type="project" value="InterPro"/>
</dbReference>
<dbReference type="InterPro" id="IPR036322">
    <property type="entry name" value="WD40_repeat_dom_sf"/>
</dbReference>